<sequence length="28" mass="3278">MVNGIRYKNNLKFSVPKFIALLKVKQDI</sequence>
<reference evidence="1" key="1">
    <citation type="submission" date="2018-05" db="EMBL/GenBank/DDBJ databases">
        <authorList>
            <person name="Lanie J.A."/>
            <person name="Ng W.-L."/>
            <person name="Kazmierczak K.M."/>
            <person name="Andrzejewski T.M."/>
            <person name="Davidsen T.M."/>
            <person name="Wayne K.J."/>
            <person name="Tettelin H."/>
            <person name="Glass J.I."/>
            <person name="Rusch D."/>
            <person name="Podicherti R."/>
            <person name="Tsui H.-C.T."/>
            <person name="Winkler M.E."/>
        </authorList>
    </citation>
    <scope>NUCLEOTIDE SEQUENCE</scope>
</reference>
<proteinExistence type="predicted"/>
<accession>A0A382BKZ7</accession>
<dbReference type="EMBL" id="UINC01030118">
    <property type="protein sequence ID" value="SVB13982.1"/>
    <property type="molecule type" value="Genomic_DNA"/>
</dbReference>
<name>A0A382BKZ7_9ZZZZ</name>
<organism evidence="1">
    <name type="scientific">marine metagenome</name>
    <dbReference type="NCBI Taxonomy" id="408172"/>
    <lineage>
        <taxon>unclassified sequences</taxon>
        <taxon>metagenomes</taxon>
        <taxon>ecological metagenomes</taxon>
    </lineage>
</organism>
<gene>
    <name evidence="1" type="ORF">METZ01_LOCUS166836</name>
</gene>
<evidence type="ECO:0000313" key="1">
    <source>
        <dbReference type="EMBL" id="SVB13982.1"/>
    </source>
</evidence>
<protein>
    <submittedName>
        <fullName evidence="1">Uncharacterized protein</fullName>
    </submittedName>
</protein>
<dbReference type="AlphaFoldDB" id="A0A382BKZ7"/>